<keyword evidence="1" id="KW-0378">Hydrolase</keyword>
<proteinExistence type="predicted"/>
<sequence length="309" mass="34182">MERCFRRSVLLHTVIAAVLFSFVPVSTSIPFILFHGIGDKCSGGVSSFTQLLSNLSGSPGSCLEIGNGENDSWFMPLTKQTSLACEKVKQMKELSQGYNIVAESQGNLVARGLIEFCDNAPPVINYVSLGGPHAGIAAIPKCASGPLCAMVEALLKSAIYNDFIQDHLAPSGFVKIPGQISKYLAHSKYLPKLNNERPDERNSTFKDRFASLHNLVLVMFQKDTTLIPKETAWFGYYQDGGLDTLLSTQQTKLYKEDWIGLKALDVAGKVKFESVLGDHLDISDEEVEEYVVPYLMQKEESEFILYHIT</sequence>
<reference evidence="2" key="1">
    <citation type="journal article" date="2014" name="Nat. Commun.">
        <title>The emerging biofuel crop Camelina sativa retains a highly undifferentiated hexaploid genome structure.</title>
        <authorList>
            <person name="Kagale S."/>
            <person name="Koh C."/>
            <person name="Nixon J."/>
            <person name="Bollina V."/>
            <person name="Clarke W.E."/>
            <person name="Tuteja R."/>
            <person name="Spillane C."/>
            <person name="Robinson S.J."/>
            <person name="Links M.G."/>
            <person name="Clarke C."/>
            <person name="Higgins E.E."/>
            <person name="Huebert T."/>
            <person name="Sharpe A.G."/>
            <person name="Parkin I.A."/>
        </authorList>
    </citation>
    <scope>NUCLEOTIDE SEQUENCE [LARGE SCALE GENOMIC DNA]</scope>
    <source>
        <strain evidence="2">cv. DH55</strain>
    </source>
</reference>
<dbReference type="Gene3D" id="3.40.50.1820">
    <property type="entry name" value="alpha/beta hydrolase"/>
    <property type="match status" value="1"/>
</dbReference>
<reference evidence="3" key="2">
    <citation type="submission" date="2025-08" db="UniProtKB">
        <authorList>
            <consortium name="RefSeq"/>
        </authorList>
    </citation>
    <scope>IDENTIFICATION</scope>
    <source>
        <tissue evidence="3">Leaf</tissue>
    </source>
</reference>
<dbReference type="SUPFAM" id="SSF53474">
    <property type="entry name" value="alpha/beta-Hydrolases"/>
    <property type="match status" value="1"/>
</dbReference>
<dbReference type="PANTHER" id="PTHR11247">
    <property type="entry name" value="PALMITOYL-PROTEIN THIOESTERASE/DOLICHYLDIPHOSPHATASE 1"/>
    <property type="match status" value="1"/>
</dbReference>
<evidence type="ECO:0000313" key="2">
    <source>
        <dbReference type="Proteomes" id="UP000694864"/>
    </source>
</evidence>
<dbReference type="RefSeq" id="XP_010434661.1">
    <property type="nucleotide sequence ID" value="XM_010436359.2"/>
</dbReference>
<dbReference type="Pfam" id="PF02089">
    <property type="entry name" value="Palm_thioest"/>
    <property type="match status" value="1"/>
</dbReference>
<name>A0ABM0U202_CAMSA</name>
<protein>
    <submittedName>
        <fullName evidence="3">Palmitoyl-protein thioesterase 1-like</fullName>
    </submittedName>
</protein>
<dbReference type="GeneID" id="104718592"/>
<dbReference type="Proteomes" id="UP000694864">
    <property type="component" value="Chromosome 10"/>
</dbReference>
<gene>
    <name evidence="3" type="primary">LOC104718592</name>
</gene>
<keyword evidence="2" id="KW-1185">Reference proteome</keyword>
<accession>A0ABM0U202</accession>
<dbReference type="PANTHER" id="PTHR11247:SF50">
    <property type="entry name" value="ALPHA_BETA-HYDROLASES SUPERFAMILY PROTEIN"/>
    <property type="match status" value="1"/>
</dbReference>
<dbReference type="InterPro" id="IPR029058">
    <property type="entry name" value="AB_hydrolase_fold"/>
</dbReference>
<evidence type="ECO:0000256" key="1">
    <source>
        <dbReference type="ARBA" id="ARBA00022801"/>
    </source>
</evidence>
<evidence type="ECO:0000313" key="3">
    <source>
        <dbReference type="RefSeq" id="XP_010434661.1"/>
    </source>
</evidence>
<organism evidence="2 3">
    <name type="scientific">Camelina sativa</name>
    <name type="common">False flax</name>
    <name type="synonym">Myagrum sativum</name>
    <dbReference type="NCBI Taxonomy" id="90675"/>
    <lineage>
        <taxon>Eukaryota</taxon>
        <taxon>Viridiplantae</taxon>
        <taxon>Streptophyta</taxon>
        <taxon>Embryophyta</taxon>
        <taxon>Tracheophyta</taxon>
        <taxon>Spermatophyta</taxon>
        <taxon>Magnoliopsida</taxon>
        <taxon>eudicotyledons</taxon>
        <taxon>Gunneridae</taxon>
        <taxon>Pentapetalae</taxon>
        <taxon>rosids</taxon>
        <taxon>malvids</taxon>
        <taxon>Brassicales</taxon>
        <taxon>Brassicaceae</taxon>
        <taxon>Camelineae</taxon>
        <taxon>Camelina</taxon>
    </lineage>
</organism>